<reference evidence="3 4" key="1">
    <citation type="submission" date="2023-07" db="EMBL/GenBank/DDBJ databases">
        <title>Genomic Encyclopedia of Type Strains, Phase IV (KMG-IV): sequencing the most valuable type-strain genomes for metagenomic binning, comparative biology and taxonomic classification.</title>
        <authorList>
            <person name="Goeker M."/>
        </authorList>
    </citation>
    <scope>NUCLEOTIDE SEQUENCE [LARGE SCALE GENOMIC DNA]</scope>
    <source>
        <strain evidence="3 4">DSM 100301</strain>
    </source>
</reference>
<accession>A0ABU0I7Y8</accession>
<dbReference type="PANTHER" id="PTHR46268:SF6">
    <property type="entry name" value="UNIVERSAL STRESS PROTEIN UP12"/>
    <property type="match status" value="1"/>
</dbReference>
<dbReference type="SUPFAM" id="SSF52402">
    <property type="entry name" value="Adenine nucleotide alpha hydrolases-like"/>
    <property type="match status" value="1"/>
</dbReference>
<dbReference type="Gene3D" id="3.40.50.620">
    <property type="entry name" value="HUPs"/>
    <property type="match status" value="1"/>
</dbReference>
<dbReference type="EMBL" id="JAUSWH010000001">
    <property type="protein sequence ID" value="MDQ0454348.1"/>
    <property type="molecule type" value="Genomic_DNA"/>
</dbReference>
<evidence type="ECO:0000256" key="1">
    <source>
        <dbReference type="ARBA" id="ARBA00008791"/>
    </source>
</evidence>
<dbReference type="PANTHER" id="PTHR46268">
    <property type="entry name" value="STRESS RESPONSE PROTEIN NHAX"/>
    <property type="match status" value="1"/>
</dbReference>
<comment type="caution">
    <text evidence="3">The sequence shown here is derived from an EMBL/GenBank/DDBJ whole genome shotgun (WGS) entry which is preliminary data.</text>
</comment>
<dbReference type="InterPro" id="IPR006016">
    <property type="entry name" value="UspA"/>
</dbReference>
<keyword evidence="4" id="KW-1185">Reference proteome</keyword>
<proteinExistence type="inferred from homology"/>
<dbReference type="Proteomes" id="UP001235269">
    <property type="component" value="Unassembled WGS sequence"/>
</dbReference>
<protein>
    <submittedName>
        <fullName evidence="3">Nucleotide-binding universal stress UspA family protein</fullName>
    </submittedName>
</protein>
<dbReference type="Pfam" id="PF00582">
    <property type="entry name" value="Usp"/>
    <property type="match status" value="1"/>
</dbReference>
<comment type="similarity">
    <text evidence="1">Belongs to the universal stress protein A family.</text>
</comment>
<dbReference type="CDD" id="cd00293">
    <property type="entry name" value="USP-like"/>
    <property type="match status" value="1"/>
</dbReference>
<dbReference type="InterPro" id="IPR006015">
    <property type="entry name" value="Universal_stress_UspA"/>
</dbReference>
<evidence type="ECO:0000313" key="3">
    <source>
        <dbReference type="EMBL" id="MDQ0454348.1"/>
    </source>
</evidence>
<evidence type="ECO:0000259" key="2">
    <source>
        <dbReference type="Pfam" id="PF00582"/>
    </source>
</evidence>
<feature type="domain" description="UspA" evidence="2">
    <location>
        <begin position="1"/>
        <end position="136"/>
    </location>
</feature>
<name>A0ABU0I7Y8_9HYPH</name>
<dbReference type="InterPro" id="IPR014729">
    <property type="entry name" value="Rossmann-like_a/b/a_fold"/>
</dbReference>
<sequence length="136" mass="14804">MFRKIIVPVDIGQMEKGRKSLTQALSLLDAGGEVVLLTVVEKIPAYLTIEIPYELNEEAIAQARKALAGLAEQATVPVKQELRLGAPAHEILESARDHQADLIIIASHVPDFSNYLIGATADRVVRHAQCSVLVSR</sequence>
<gene>
    <name evidence="3" type="ORF">QO005_000663</name>
</gene>
<dbReference type="RefSeq" id="WP_307156526.1">
    <property type="nucleotide sequence ID" value="NZ_JAUSWH010000001.1"/>
</dbReference>
<dbReference type="PRINTS" id="PR01438">
    <property type="entry name" value="UNVRSLSTRESS"/>
</dbReference>
<organism evidence="3 4">
    <name type="scientific">Rhizobium paknamense</name>
    <dbReference type="NCBI Taxonomy" id="1206817"/>
    <lineage>
        <taxon>Bacteria</taxon>
        <taxon>Pseudomonadati</taxon>
        <taxon>Pseudomonadota</taxon>
        <taxon>Alphaproteobacteria</taxon>
        <taxon>Hyphomicrobiales</taxon>
        <taxon>Rhizobiaceae</taxon>
        <taxon>Rhizobium/Agrobacterium group</taxon>
        <taxon>Rhizobium</taxon>
    </lineage>
</organism>
<evidence type="ECO:0000313" key="4">
    <source>
        <dbReference type="Proteomes" id="UP001235269"/>
    </source>
</evidence>